<sequence>MNAVLLAGICWAIITYILTGPTHEDSRDIVLAAVLLAELIILGIALYFFIRNKEVQIWVSPSEFHYSDPVFGDYGFTASVNDITALRQIRSATNQYAEHIVEFKTGESKRIMYQNYSIDRQKLFDALQKANPSIIVPDGPWEYEITRPQWAHKVREKLNIDD</sequence>
<keyword evidence="3" id="KW-1185">Reference proteome</keyword>
<evidence type="ECO:0000313" key="3">
    <source>
        <dbReference type="Proteomes" id="UP001595897"/>
    </source>
</evidence>
<keyword evidence="1" id="KW-1133">Transmembrane helix</keyword>
<keyword evidence="1" id="KW-0812">Transmembrane</keyword>
<comment type="caution">
    <text evidence="2">The sequence shown here is derived from an EMBL/GenBank/DDBJ whole genome shotgun (WGS) entry which is preliminary data.</text>
</comment>
<protein>
    <submittedName>
        <fullName evidence="2">Uncharacterized protein</fullName>
    </submittedName>
</protein>
<evidence type="ECO:0000313" key="2">
    <source>
        <dbReference type="EMBL" id="MFC4701747.1"/>
    </source>
</evidence>
<keyword evidence="1" id="KW-0472">Membrane</keyword>
<name>A0ABV9LYY5_9ALTE</name>
<accession>A0ABV9LYY5</accession>
<dbReference type="RefSeq" id="WP_382410515.1">
    <property type="nucleotide sequence ID" value="NZ_JBHSGU010000025.1"/>
</dbReference>
<organism evidence="2 3">
    <name type="scientific">Glaciecola siphonariae</name>
    <dbReference type="NCBI Taxonomy" id="521012"/>
    <lineage>
        <taxon>Bacteria</taxon>
        <taxon>Pseudomonadati</taxon>
        <taxon>Pseudomonadota</taxon>
        <taxon>Gammaproteobacteria</taxon>
        <taxon>Alteromonadales</taxon>
        <taxon>Alteromonadaceae</taxon>
        <taxon>Glaciecola</taxon>
    </lineage>
</organism>
<proteinExistence type="predicted"/>
<gene>
    <name evidence="2" type="ORF">ACFO4O_16465</name>
</gene>
<evidence type="ECO:0000256" key="1">
    <source>
        <dbReference type="SAM" id="Phobius"/>
    </source>
</evidence>
<dbReference type="Proteomes" id="UP001595897">
    <property type="component" value="Unassembled WGS sequence"/>
</dbReference>
<feature type="transmembrane region" description="Helical" evidence="1">
    <location>
        <begin position="29"/>
        <end position="50"/>
    </location>
</feature>
<reference evidence="3" key="1">
    <citation type="journal article" date="2019" name="Int. J. Syst. Evol. Microbiol.">
        <title>The Global Catalogue of Microorganisms (GCM) 10K type strain sequencing project: providing services to taxonomists for standard genome sequencing and annotation.</title>
        <authorList>
            <consortium name="The Broad Institute Genomics Platform"/>
            <consortium name="The Broad Institute Genome Sequencing Center for Infectious Disease"/>
            <person name="Wu L."/>
            <person name="Ma J."/>
        </authorList>
    </citation>
    <scope>NUCLEOTIDE SEQUENCE [LARGE SCALE GENOMIC DNA]</scope>
    <source>
        <strain evidence="3">KACC 12507</strain>
    </source>
</reference>
<dbReference type="EMBL" id="JBHSGU010000025">
    <property type="protein sequence ID" value="MFC4701747.1"/>
    <property type="molecule type" value="Genomic_DNA"/>
</dbReference>